<feature type="coiled-coil region" evidence="1">
    <location>
        <begin position="115"/>
        <end position="142"/>
    </location>
</feature>
<protein>
    <submittedName>
        <fullName evidence="2">Uncharacterized protein</fullName>
    </submittedName>
</protein>
<dbReference type="AlphaFoldDB" id="A0A0S4UX41"/>
<gene>
    <name evidence="2" type="ORF">RUN1985_v1_10057</name>
</gene>
<sequence length="257" mass="27726">MAGNTEFDAQRAILNAELTAVALAGGDTGKVRKKLQALDDREQAARDAEGAAREAERRQRVQEAADIGLQRATSAIERLAAQGRVVAEHEAQNLRHAYAEIARLDAEIEIAGAAHIAASERAEQIEARIELLQARADALAGLRLTGQASERDLTESAMLLQDICTLQEALADAEARAAEVRIPADLLERRAAEWAQAGAIEVAVAQRCIRDQLAQTEVVYLDLVRQLMGAVGATHPTACWQPGAAFSYFLRTGAFPR</sequence>
<name>A0A0S4UX41_RALSL</name>
<dbReference type="EMBL" id="LN899824">
    <property type="protein sequence ID" value="CUV26859.1"/>
    <property type="molecule type" value="Genomic_DNA"/>
</dbReference>
<organism evidence="2">
    <name type="scientific">Ralstonia solanacearum</name>
    <name type="common">Pseudomonas solanacearum</name>
    <dbReference type="NCBI Taxonomy" id="305"/>
    <lineage>
        <taxon>Bacteria</taxon>
        <taxon>Pseudomonadati</taxon>
        <taxon>Pseudomonadota</taxon>
        <taxon>Betaproteobacteria</taxon>
        <taxon>Burkholderiales</taxon>
        <taxon>Burkholderiaceae</taxon>
        <taxon>Ralstonia</taxon>
        <taxon>Ralstonia solanacearum species complex</taxon>
    </lineage>
</organism>
<accession>A0A0S4UX41</accession>
<keyword evidence="1" id="KW-0175">Coiled coil</keyword>
<proteinExistence type="predicted"/>
<evidence type="ECO:0000256" key="1">
    <source>
        <dbReference type="SAM" id="Coils"/>
    </source>
</evidence>
<reference evidence="2" key="1">
    <citation type="submission" date="2015-10" db="EMBL/GenBank/DDBJ databases">
        <authorList>
            <person name="Gilbert D.G."/>
        </authorList>
    </citation>
    <scope>NUCLEOTIDE SEQUENCE</scope>
    <source>
        <strain evidence="2">Phyl III-seqv23</strain>
    </source>
</reference>
<evidence type="ECO:0000313" key="2">
    <source>
        <dbReference type="EMBL" id="CUV26859.1"/>
    </source>
</evidence>